<dbReference type="PANTHER" id="PTHR46300:SF2">
    <property type="entry name" value="CYTOCHROME P450 MONOOXYGENASE ALNH-RELATED"/>
    <property type="match status" value="1"/>
</dbReference>
<dbReference type="SUPFAM" id="SSF48264">
    <property type="entry name" value="Cytochrome P450"/>
    <property type="match status" value="1"/>
</dbReference>
<comment type="cofactor">
    <cofactor evidence="1">
        <name>heme</name>
        <dbReference type="ChEBI" id="CHEBI:30413"/>
    </cofactor>
</comment>
<keyword evidence="8" id="KW-1133">Transmembrane helix</keyword>
<evidence type="ECO:0000256" key="12">
    <source>
        <dbReference type="ARBA" id="ARBA00023136"/>
    </source>
</evidence>
<keyword evidence="5" id="KW-0349">Heme</keyword>
<evidence type="ECO:0000313" key="13">
    <source>
        <dbReference type="EMBL" id="THH05966.1"/>
    </source>
</evidence>
<evidence type="ECO:0000256" key="10">
    <source>
        <dbReference type="ARBA" id="ARBA00023004"/>
    </source>
</evidence>
<dbReference type="Pfam" id="PF00067">
    <property type="entry name" value="p450"/>
    <property type="match status" value="1"/>
</dbReference>
<evidence type="ECO:0000256" key="6">
    <source>
        <dbReference type="ARBA" id="ARBA00022692"/>
    </source>
</evidence>
<dbReference type="OrthoDB" id="2789670at2759"/>
<keyword evidence="9" id="KW-0560">Oxidoreductase</keyword>
<evidence type="ECO:0000256" key="3">
    <source>
        <dbReference type="ARBA" id="ARBA00005179"/>
    </source>
</evidence>
<dbReference type="PANTHER" id="PTHR46300">
    <property type="entry name" value="P450, PUTATIVE (EUROFUNG)-RELATED-RELATED"/>
    <property type="match status" value="1"/>
</dbReference>
<dbReference type="Gene3D" id="1.10.630.10">
    <property type="entry name" value="Cytochrome P450"/>
    <property type="match status" value="1"/>
</dbReference>
<keyword evidence="11" id="KW-0503">Monooxygenase</keyword>
<evidence type="ECO:0008006" key="15">
    <source>
        <dbReference type="Google" id="ProtNLM"/>
    </source>
</evidence>
<evidence type="ECO:0000256" key="1">
    <source>
        <dbReference type="ARBA" id="ARBA00001971"/>
    </source>
</evidence>
<evidence type="ECO:0000256" key="9">
    <source>
        <dbReference type="ARBA" id="ARBA00023002"/>
    </source>
</evidence>
<dbReference type="AlphaFoldDB" id="A0A4S4L3J3"/>
<evidence type="ECO:0000256" key="7">
    <source>
        <dbReference type="ARBA" id="ARBA00022723"/>
    </source>
</evidence>
<comment type="subcellular location">
    <subcellularLocation>
        <location evidence="2">Membrane</location>
    </subcellularLocation>
</comment>
<dbReference type="InterPro" id="IPR001128">
    <property type="entry name" value="Cyt_P450"/>
</dbReference>
<comment type="caution">
    <text evidence="13">The sequence shown here is derived from an EMBL/GenBank/DDBJ whole genome shotgun (WGS) entry which is preliminary data.</text>
</comment>
<evidence type="ECO:0000256" key="5">
    <source>
        <dbReference type="ARBA" id="ARBA00022617"/>
    </source>
</evidence>
<organism evidence="13 14">
    <name type="scientific">Phellinidium pouzarii</name>
    <dbReference type="NCBI Taxonomy" id="167371"/>
    <lineage>
        <taxon>Eukaryota</taxon>
        <taxon>Fungi</taxon>
        <taxon>Dikarya</taxon>
        <taxon>Basidiomycota</taxon>
        <taxon>Agaricomycotina</taxon>
        <taxon>Agaricomycetes</taxon>
        <taxon>Hymenochaetales</taxon>
        <taxon>Hymenochaetaceae</taxon>
        <taxon>Phellinidium</taxon>
    </lineage>
</organism>
<sequence length="243" mass="27156">MWLLVRGKALNTSLILSLGREGIAKLSFTSRLIETHTDENGDIRHEIDIAGATAIATSVLNPGIQKRGQREVDRVLGKDILPTFDDRKNLPYVDAICKECLRWEAITPLGATHNVDVDDYYNGYLIPAGTAIVPNQWAMLRDPKEYSIPEKFMPDRWRSDLEDGYVQENYWQKTLSLLITVASLLATFDFQKATDINGTPITPSGEYDDSLIRGPKPFRCMISPRSNAMSIVVRDAADADVIA</sequence>
<dbReference type="GO" id="GO:0005506">
    <property type="term" value="F:iron ion binding"/>
    <property type="evidence" value="ECO:0007669"/>
    <property type="project" value="InterPro"/>
</dbReference>
<protein>
    <recommendedName>
        <fullName evidence="15">Cytochrome P450</fullName>
    </recommendedName>
</protein>
<dbReference type="GO" id="GO:0020037">
    <property type="term" value="F:heme binding"/>
    <property type="evidence" value="ECO:0007669"/>
    <property type="project" value="InterPro"/>
</dbReference>
<gene>
    <name evidence="13" type="ORF">EW145_g4414</name>
</gene>
<keyword evidence="6" id="KW-0812">Transmembrane</keyword>
<keyword evidence="14" id="KW-1185">Reference proteome</keyword>
<dbReference type="InterPro" id="IPR036396">
    <property type="entry name" value="Cyt_P450_sf"/>
</dbReference>
<dbReference type="InterPro" id="IPR002401">
    <property type="entry name" value="Cyt_P450_E_grp-I"/>
</dbReference>
<dbReference type="InterPro" id="IPR050364">
    <property type="entry name" value="Cytochrome_P450_fung"/>
</dbReference>
<dbReference type="Proteomes" id="UP000308199">
    <property type="component" value="Unassembled WGS sequence"/>
</dbReference>
<keyword evidence="12" id="KW-0472">Membrane</keyword>
<dbReference type="GO" id="GO:0004497">
    <property type="term" value="F:monooxygenase activity"/>
    <property type="evidence" value="ECO:0007669"/>
    <property type="project" value="UniProtKB-KW"/>
</dbReference>
<reference evidence="13 14" key="1">
    <citation type="submission" date="2019-02" db="EMBL/GenBank/DDBJ databases">
        <title>Genome sequencing of the rare red list fungi Phellinidium pouzarii.</title>
        <authorList>
            <person name="Buettner E."/>
            <person name="Kellner H."/>
        </authorList>
    </citation>
    <scope>NUCLEOTIDE SEQUENCE [LARGE SCALE GENOMIC DNA]</scope>
    <source>
        <strain evidence="13 14">DSM 108285</strain>
    </source>
</reference>
<dbReference type="EMBL" id="SGPK01000225">
    <property type="protein sequence ID" value="THH05966.1"/>
    <property type="molecule type" value="Genomic_DNA"/>
</dbReference>
<dbReference type="GO" id="GO:0016020">
    <property type="term" value="C:membrane"/>
    <property type="evidence" value="ECO:0007669"/>
    <property type="project" value="UniProtKB-SubCell"/>
</dbReference>
<comment type="similarity">
    <text evidence="4">Belongs to the cytochrome P450 family.</text>
</comment>
<evidence type="ECO:0000256" key="11">
    <source>
        <dbReference type="ARBA" id="ARBA00023033"/>
    </source>
</evidence>
<evidence type="ECO:0000256" key="2">
    <source>
        <dbReference type="ARBA" id="ARBA00004370"/>
    </source>
</evidence>
<name>A0A4S4L3J3_9AGAM</name>
<evidence type="ECO:0000256" key="8">
    <source>
        <dbReference type="ARBA" id="ARBA00022989"/>
    </source>
</evidence>
<dbReference type="PRINTS" id="PR00463">
    <property type="entry name" value="EP450I"/>
</dbReference>
<comment type="pathway">
    <text evidence="3">Secondary metabolite biosynthesis.</text>
</comment>
<evidence type="ECO:0000313" key="14">
    <source>
        <dbReference type="Proteomes" id="UP000308199"/>
    </source>
</evidence>
<evidence type="ECO:0000256" key="4">
    <source>
        <dbReference type="ARBA" id="ARBA00010617"/>
    </source>
</evidence>
<keyword evidence="10" id="KW-0408">Iron</keyword>
<dbReference type="GO" id="GO:0016705">
    <property type="term" value="F:oxidoreductase activity, acting on paired donors, with incorporation or reduction of molecular oxygen"/>
    <property type="evidence" value="ECO:0007669"/>
    <property type="project" value="InterPro"/>
</dbReference>
<keyword evidence="7" id="KW-0479">Metal-binding</keyword>
<proteinExistence type="inferred from homology"/>
<accession>A0A4S4L3J3</accession>